<keyword evidence="5" id="KW-1185">Reference proteome</keyword>
<dbReference type="Pfam" id="PF00881">
    <property type="entry name" value="Nitroreductase"/>
    <property type="match status" value="1"/>
</dbReference>
<gene>
    <name evidence="4" type="ORF">SAMN04489737_1085</name>
</gene>
<dbReference type="Gene3D" id="3.40.109.10">
    <property type="entry name" value="NADH Oxidase"/>
    <property type="match status" value="1"/>
</dbReference>
<dbReference type="InterPro" id="IPR029479">
    <property type="entry name" value="Nitroreductase"/>
</dbReference>
<keyword evidence="2" id="KW-0560">Oxidoreductase</keyword>
<evidence type="ECO:0000256" key="2">
    <source>
        <dbReference type="ARBA" id="ARBA00023002"/>
    </source>
</evidence>
<proteinExistence type="inferred from homology"/>
<dbReference type="EMBL" id="LT629804">
    <property type="protein sequence ID" value="SDU80062.1"/>
    <property type="molecule type" value="Genomic_DNA"/>
</dbReference>
<dbReference type="STRING" id="131112.SAMN04489737_1085"/>
<accession>A0A1H2LGU9</accession>
<dbReference type="AlphaFoldDB" id="A0A1H2LGU9"/>
<reference evidence="5" key="1">
    <citation type="submission" date="2016-10" db="EMBL/GenBank/DDBJ databases">
        <authorList>
            <person name="Varghese N."/>
            <person name="Submissions S."/>
        </authorList>
    </citation>
    <scope>NUCLEOTIDE SEQUENCE [LARGE SCALE GENOMIC DNA]</scope>
    <source>
        <strain evidence="5">DSM 10002</strain>
    </source>
</reference>
<protein>
    <submittedName>
        <fullName evidence="4">Nitroreductase</fullName>
    </submittedName>
</protein>
<dbReference type="GeneID" id="65344820"/>
<evidence type="ECO:0000256" key="1">
    <source>
        <dbReference type="ARBA" id="ARBA00007118"/>
    </source>
</evidence>
<dbReference type="PANTHER" id="PTHR43673:SF10">
    <property type="entry name" value="NADH DEHYDROGENASE_NAD(P)H NITROREDUCTASE XCC3605-RELATED"/>
    <property type="match status" value="1"/>
</dbReference>
<dbReference type="SUPFAM" id="SSF55469">
    <property type="entry name" value="FMN-dependent nitroreductase-like"/>
    <property type="match status" value="1"/>
</dbReference>
<dbReference type="PANTHER" id="PTHR43673">
    <property type="entry name" value="NAD(P)H NITROREDUCTASE YDGI-RELATED"/>
    <property type="match status" value="1"/>
</dbReference>
<dbReference type="GO" id="GO:0016491">
    <property type="term" value="F:oxidoreductase activity"/>
    <property type="evidence" value="ECO:0007669"/>
    <property type="project" value="UniProtKB-KW"/>
</dbReference>
<evidence type="ECO:0000259" key="3">
    <source>
        <dbReference type="Pfam" id="PF00881"/>
    </source>
</evidence>
<dbReference type="OrthoDB" id="9798230at2"/>
<dbReference type="Proteomes" id="UP000214355">
    <property type="component" value="Chromosome I"/>
</dbReference>
<comment type="similarity">
    <text evidence="1">Belongs to the nitroreductase family.</text>
</comment>
<dbReference type="RefSeq" id="WP_091280777.1">
    <property type="nucleotide sequence ID" value="NZ_JABAPQ010000004.1"/>
</dbReference>
<name>A0A1H2LGU9_9ACTO</name>
<organism evidence="4 5">
    <name type="scientific">Arcanobacterium phocae</name>
    <dbReference type="NCBI Taxonomy" id="131112"/>
    <lineage>
        <taxon>Bacteria</taxon>
        <taxon>Bacillati</taxon>
        <taxon>Actinomycetota</taxon>
        <taxon>Actinomycetes</taxon>
        <taxon>Actinomycetales</taxon>
        <taxon>Actinomycetaceae</taxon>
        <taxon>Arcanobacterium</taxon>
    </lineage>
</organism>
<feature type="domain" description="Nitroreductase" evidence="3">
    <location>
        <begin position="10"/>
        <end position="207"/>
    </location>
</feature>
<evidence type="ECO:0000313" key="4">
    <source>
        <dbReference type="EMBL" id="SDU80062.1"/>
    </source>
</evidence>
<sequence>MTMNDFSALIQARHTVRDFTDAQLSEETVAQILEDTRYAPSWSNTRGYRIALATGETREKLVAAYLREFDAMAVAQKSKTAPDCDGDYDIFARYPDELRARQVEVGIGLYQHLGITREDRAGRNAQMRRNFEAFGAPVVGLVFIHRDFLPYSALDAGLMLQTLFLSASAHGIDSCPLGVLAGWRRPANEVFNVPADYALVTGFALGYGTDAPINGFRAAHPSVTLIEPK</sequence>
<dbReference type="InterPro" id="IPR000415">
    <property type="entry name" value="Nitroreductase-like"/>
</dbReference>
<evidence type="ECO:0000313" key="5">
    <source>
        <dbReference type="Proteomes" id="UP000214355"/>
    </source>
</evidence>